<dbReference type="Pfam" id="PF07731">
    <property type="entry name" value="Cu-oxidase_2"/>
    <property type="match status" value="1"/>
</dbReference>
<evidence type="ECO:0000256" key="1">
    <source>
        <dbReference type="ARBA" id="ARBA00000349"/>
    </source>
</evidence>
<dbReference type="Pfam" id="PF00394">
    <property type="entry name" value="Cu-oxidase"/>
    <property type="match status" value="1"/>
</dbReference>
<dbReference type="PANTHER" id="PTHR11709">
    <property type="entry name" value="MULTI-COPPER OXIDASE"/>
    <property type="match status" value="1"/>
</dbReference>
<evidence type="ECO:0000256" key="4">
    <source>
        <dbReference type="ARBA" id="ARBA00012297"/>
    </source>
</evidence>
<evidence type="ECO:0000256" key="2">
    <source>
        <dbReference type="ARBA" id="ARBA00004271"/>
    </source>
</evidence>
<dbReference type="GO" id="GO:0046274">
    <property type="term" value="P:lignin catabolic process"/>
    <property type="evidence" value="ECO:0007669"/>
    <property type="project" value="UniProtKB-KW"/>
</dbReference>
<evidence type="ECO:0000256" key="12">
    <source>
        <dbReference type="ARBA" id="ARBA00023185"/>
    </source>
</evidence>
<comment type="function">
    <text evidence="13">Lignin degradation and detoxification of lignin-derived products.</text>
</comment>
<feature type="domain" description="Plastocyanin-like" evidence="14">
    <location>
        <begin position="107"/>
        <end position="258"/>
    </location>
</feature>
<evidence type="ECO:0000256" key="3">
    <source>
        <dbReference type="ARBA" id="ARBA00010609"/>
    </source>
</evidence>
<keyword evidence="11" id="KW-0325">Glycoprotein</keyword>
<dbReference type="EMBL" id="OIVN01006163">
    <property type="protein sequence ID" value="SPD26726.1"/>
    <property type="molecule type" value="Genomic_DNA"/>
</dbReference>
<dbReference type="InterPro" id="IPR002355">
    <property type="entry name" value="Cu_oxidase_Cu_BS"/>
</dbReference>
<dbReference type="Pfam" id="PF07732">
    <property type="entry name" value="Cu-oxidase_3"/>
    <property type="match status" value="1"/>
</dbReference>
<keyword evidence="7 13" id="KW-0479">Metal-binding</keyword>
<organism evidence="17">
    <name type="scientific">Fagus sylvatica</name>
    <name type="common">Beechnut</name>
    <dbReference type="NCBI Taxonomy" id="28930"/>
    <lineage>
        <taxon>Eukaryota</taxon>
        <taxon>Viridiplantae</taxon>
        <taxon>Streptophyta</taxon>
        <taxon>Embryophyta</taxon>
        <taxon>Tracheophyta</taxon>
        <taxon>Spermatophyta</taxon>
        <taxon>Magnoliopsida</taxon>
        <taxon>eudicotyledons</taxon>
        <taxon>Gunneridae</taxon>
        <taxon>Pentapetalae</taxon>
        <taxon>rosids</taxon>
        <taxon>fabids</taxon>
        <taxon>Fagales</taxon>
        <taxon>Fagaceae</taxon>
        <taxon>Fagus</taxon>
    </lineage>
</organism>
<dbReference type="PROSITE" id="PS00079">
    <property type="entry name" value="MULTICOPPER_OXIDASE1"/>
    <property type="match status" value="1"/>
</dbReference>
<evidence type="ECO:0000259" key="15">
    <source>
        <dbReference type="Pfam" id="PF07731"/>
    </source>
</evidence>
<evidence type="ECO:0000259" key="16">
    <source>
        <dbReference type="Pfam" id="PF07732"/>
    </source>
</evidence>
<dbReference type="PROSITE" id="PS00080">
    <property type="entry name" value="MULTICOPPER_OXIDASE2"/>
    <property type="match status" value="1"/>
</dbReference>
<evidence type="ECO:0000256" key="8">
    <source>
        <dbReference type="ARBA" id="ARBA00022737"/>
    </source>
</evidence>
<evidence type="ECO:0000259" key="14">
    <source>
        <dbReference type="Pfam" id="PF00394"/>
    </source>
</evidence>
<dbReference type="CDD" id="cd13875">
    <property type="entry name" value="CuRO_2_LCC_plant"/>
    <property type="match status" value="1"/>
</dbReference>
<evidence type="ECO:0000256" key="5">
    <source>
        <dbReference type="ARBA" id="ARBA00022523"/>
    </source>
</evidence>
<reference evidence="17" key="1">
    <citation type="submission" date="2018-02" db="EMBL/GenBank/DDBJ databases">
        <authorList>
            <person name="Cohen D.B."/>
            <person name="Kent A.D."/>
        </authorList>
    </citation>
    <scope>NUCLEOTIDE SEQUENCE</scope>
</reference>
<dbReference type="Gene3D" id="2.60.40.420">
    <property type="entry name" value="Cupredoxins - blue copper proteins"/>
    <property type="match status" value="3"/>
</dbReference>
<dbReference type="InterPro" id="IPR034285">
    <property type="entry name" value="CuRO_2_LCC"/>
</dbReference>
<evidence type="ECO:0000256" key="9">
    <source>
        <dbReference type="ARBA" id="ARBA00023002"/>
    </source>
</evidence>
<evidence type="ECO:0000256" key="10">
    <source>
        <dbReference type="ARBA" id="ARBA00023008"/>
    </source>
</evidence>
<dbReference type="InterPro" id="IPR033138">
    <property type="entry name" value="Cu_oxidase_CS"/>
</dbReference>
<comment type="cofactor">
    <cofactor evidence="13">
        <name>Cu cation</name>
        <dbReference type="ChEBI" id="CHEBI:23378"/>
    </cofactor>
    <text evidence="13">Binds 4 Cu cations per monomer.</text>
</comment>
<dbReference type="GO" id="GO:0048046">
    <property type="term" value="C:apoplast"/>
    <property type="evidence" value="ECO:0007669"/>
    <property type="project" value="UniProtKB-SubCell"/>
</dbReference>
<gene>
    <name evidence="17" type="ORF">FSB_LOCUS54608</name>
</gene>
<feature type="domain" description="Plastocyanin-like" evidence="15">
    <location>
        <begin position="364"/>
        <end position="500"/>
    </location>
</feature>
<dbReference type="GO" id="GO:0005507">
    <property type="term" value="F:copper ion binding"/>
    <property type="evidence" value="ECO:0007669"/>
    <property type="project" value="InterPro"/>
</dbReference>
<dbReference type="InterPro" id="IPR045087">
    <property type="entry name" value="Cu-oxidase_fam"/>
</dbReference>
<dbReference type="InterPro" id="IPR017761">
    <property type="entry name" value="Laccase"/>
</dbReference>
<keyword evidence="9 13" id="KW-0560">Oxidoreductase</keyword>
<dbReference type="FunFam" id="2.60.40.420:FF:000049">
    <property type="entry name" value="Laccase"/>
    <property type="match status" value="1"/>
</dbReference>
<dbReference type="GO" id="GO:0052716">
    <property type="term" value="F:hydroquinone:oxygen oxidoreductase activity"/>
    <property type="evidence" value="ECO:0007669"/>
    <property type="project" value="UniProtKB-EC"/>
</dbReference>
<sequence length="519" mass="57462">MSAMGTGKMVFRAGRSFTRQEYDKCLAKITRHGVFQLLSAWADGPAYVTQCPIRPGQTYTYKFKITDQEGTLWWHAHVSWLRATVYGALIIYPRLDGLYPFPNPEKEFPILLGEWWNANVVDVENEGLASGAAPNISDAFTINGQPGDLYPCSKAGTYKIEVVQGKTYMLRIINAALNNQLFFKIANHKLEVRAIDASYTNPYVTDVVVLAPGQTTDVLFTADQPVGSYYMAARPYISVQGIQLPFDNTTTSGIIVYKSRAKSVTPIMPTLPAFNDTPTANKFYTNLTGLRGGAHWVPVPRNVDVHMFMTFGLNLAPCGGSATCAGPFGLRLSASMNNESFQLPSKLSMLQAFYLNQNGVYTTDFPDKPPVVFDYTNSSISFDQSLIIAPKSTKVRKVKYDSTVEIVLQNTAFVAVESHPIHVHGFNFHVLAQGFGNYDSVNDPQKFNFFNPQIRNTIAVPVGGWAVIRFTANNPGIWMVHCHLDVHLPWGLGMAFEVENGPTPYSKQLPAPPTDLPQC</sequence>
<keyword evidence="8 13" id="KW-0677">Repeat</keyword>
<dbReference type="NCBIfam" id="TIGR03389">
    <property type="entry name" value="laccase"/>
    <property type="match status" value="1"/>
</dbReference>
<dbReference type="SUPFAM" id="SSF49503">
    <property type="entry name" value="Cupredoxins"/>
    <property type="match status" value="3"/>
</dbReference>
<dbReference type="InterPro" id="IPR011706">
    <property type="entry name" value="Cu-oxidase_C"/>
</dbReference>
<keyword evidence="10 13" id="KW-0186">Copper</keyword>
<keyword evidence="5 13" id="KW-0052">Apoplast</keyword>
<evidence type="ECO:0000313" key="17">
    <source>
        <dbReference type="EMBL" id="SPD26726.1"/>
    </source>
</evidence>
<keyword evidence="12 13" id="KW-0439">Lignin degradation</keyword>
<evidence type="ECO:0000256" key="13">
    <source>
        <dbReference type="RuleBase" id="RU361119"/>
    </source>
</evidence>
<evidence type="ECO:0000256" key="11">
    <source>
        <dbReference type="ARBA" id="ARBA00023180"/>
    </source>
</evidence>
<name>A0A2N9IMB1_FAGSY</name>
<comment type="similarity">
    <text evidence="3 13">Belongs to the multicopper oxidase family.</text>
</comment>
<keyword evidence="6 13" id="KW-0964">Secreted</keyword>
<proteinExistence type="inferred from homology"/>
<dbReference type="InterPro" id="IPR001117">
    <property type="entry name" value="Cu-oxidase_2nd"/>
</dbReference>
<dbReference type="PANTHER" id="PTHR11709:SF9">
    <property type="entry name" value="LACCASE-7"/>
    <property type="match status" value="1"/>
</dbReference>
<evidence type="ECO:0000256" key="6">
    <source>
        <dbReference type="ARBA" id="ARBA00022525"/>
    </source>
</evidence>
<dbReference type="EC" id="1.10.3.2" evidence="4 13"/>
<evidence type="ECO:0000256" key="7">
    <source>
        <dbReference type="ARBA" id="ARBA00022723"/>
    </source>
</evidence>
<dbReference type="InterPro" id="IPR011707">
    <property type="entry name" value="Cu-oxidase-like_N"/>
</dbReference>
<comment type="catalytic activity">
    <reaction evidence="1 13">
        <text>4 hydroquinone + O2 = 4 benzosemiquinone + 2 H2O</text>
        <dbReference type="Rhea" id="RHEA:11276"/>
        <dbReference type="ChEBI" id="CHEBI:15377"/>
        <dbReference type="ChEBI" id="CHEBI:15379"/>
        <dbReference type="ChEBI" id="CHEBI:17594"/>
        <dbReference type="ChEBI" id="CHEBI:17977"/>
        <dbReference type="EC" id="1.10.3.2"/>
    </reaction>
</comment>
<protein>
    <recommendedName>
        <fullName evidence="4 13">Laccase</fullName>
        <ecNumber evidence="4 13">1.10.3.2</ecNumber>
    </recommendedName>
    <alternativeName>
        <fullName evidence="13">Benzenediol:oxygen oxidoreductase</fullName>
    </alternativeName>
    <alternativeName>
        <fullName evidence="13">Diphenol oxidase</fullName>
    </alternativeName>
    <alternativeName>
        <fullName evidence="13">Urishiol oxidase</fullName>
    </alternativeName>
</protein>
<comment type="subcellular location">
    <subcellularLocation>
        <location evidence="2 13">Secreted</location>
        <location evidence="2 13">Extracellular space</location>
        <location evidence="2 13">Apoplast</location>
    </subcellularLocation>
</comment>
<feature type="domain" description="Plastocyanin-like" evidence="16">
    <location>
        <begin position="29"/>
        <end position="94"/>
    </location>
</feature>
<accession>A0A2N9IMB1</accession>
<dbReference type="InterPro" id="IPR008972">
    <property type="entry name" value="Cupredoxin"/>
</dbReference>
<dbReference type="AlphaFoldDB" id="A0A2N9IMB1"/>